<reference evidence="2" key="1">
    <citation type="submission" date="2009-10" db="EMBL/GenBank/DDBJ databases">
        <title>Diversity of trophic interactions inside an arsenic-rich microbial ecosystem.</title>
        <authorList>
            <person name="Bertin P.N."/>
            <person name="Heinrich-Salmeron A."/>
            <person name="Pelletier E."/>
            <person name="Goulhen-Chollet F."/>
            <person name="Arsene-Ploetze F."/>
            <person name="Gallien S."/>
            <person name="Calteau A."/>
            <person name="Vallenet D."/>
            <person name="Casiot C."/>
            <person name="Chane-Woon-Ming B."/>
            <person name="Giloteaux L."/>
            <person name="Barakat M."/>
            <person name="Bonnefoy V."/>
            <person name="Bruneel O."/>
            <person name="Chandler M."/>
            <person name="Cleiss J."/>
            <person name="Duran R."/>
            <person name="Elbaz-Poulichet F."/>
            <person name="Fonknechten N."/>
            <person name="Lauga B."/>
            <person name="Mornico D."/>
            <person name="Ortet P."/>
            <person name="Schaeffer C."/>
            <person name="Siguier P."/>
            <person name="Alexander Thil Smith A."/>
            <person name="Van Dorsselaer A."/>
            <person name="Weissenbach J."/>
            <person name="Medigue C."/>
            <person name="Le Paslier D."/>
        </authorList>
    </citation>
    <scope>NUCLEOTIDE SEQUENCE</scope>
</reference>
<name>E6PL92_9ZZZZ</name>
<organism evidence="2">
    <name type="scientific">mine drainage metagenome</name>
    <dbReference type="NCBI Taxonomy" id="410659"/>
    <lineage>
        <taxon>unclassified sequences</taxon>
        <taxon>metagenomes</taxon>
        <taxon>ecological metagenomes</taxon>
    </lineage>
</organism>
<accession>E6PL92</accession>
<dbReference type="InterPro" id="IPR000073">
    <property type="entry name" value="AB_hydrolase_1"/>
</dbReference>
<dbReference type="InterPro" id="IPR000639">
    <property type="entry name" value="Epox_hydrolase-like"/>
</dbReference>
<dbReference type="GO" id="GO:0016020">
    <property type="term" value="C:membrane"/>
    <property type="evidence" value="ECO:0007669"/>
    <property type="project" value="TreeGrafter"/>
</dbReference>
<keyword evidence="2" id="KW-0378">Hydrolase</keyword>
<protein>
    <submittedName>
        <fullName evidence="2">Putative Alpha/beta hydrolase</fullName>
    </submittedName>
</protein>
<dbReference type="PANTHER" id="PTHR43798">
    <property type="entry name" value="MONOACYLGLYCEROL LIPASE"/>
    <property type="match status" value="1"/>
</dbReference>
<dbReference type="InterPro" id="IPR050266">
    <property type="entry name" value="AB_hydrolase_sf"/>
</dbReference>
<comment type="caution">
    <text evidence="2">The sequence shown here is derived from an EMBL/GenBank/DDBJ whole genome shotgun (WGS) entry which is preliminary data.</text>
</comment>
<dbReference type="GO" id="GO:0016787">
    <property type="term" value="F:hydrolase activity"/>
    <property type="evidence" value="ECO:0007669"/>
    <property type="project" value="UniProtKB-KW"/>
</dbReference>
<dbReference type="PRINTS" id="PR00412">
    <property type="entry name" value="EPOXHYDRLASE"/>
</dbReference>
<evidence type="ECO:0000259" key="1">
    <source>
        <dbReference type="Pfam" id="PF00561"/>
    </source>
</evidence>
<feature type="domain" description="AB hydrolase-1" evidence="1">
    <location>
        <begin position="28"/>
        <end position="253"/>
    </location>
</feature>
<dbReference type="PRINTS" id="PR00111">
    <property type="entry name" value="ABHYDROLASE"/>
</dbReference>
<dbReference type="SUPFAM" id="SSF53474">
    <property type="entry name" value="alpha/beta-Hydrolases"/>
    <property type="match status" value="1"/>
</dbReference>
<dbReference type="PANTHER" id="PTHR43798:SF33">
    <property type="entry name" value="HYDROLASE, PUTATIVE (AFU_ORTHOLOGUE AFUA_2G14860)-RELATED"/>
    <property type="match status" value="1"/>
</dbReference>
<dbReference type="Gene3D" id="3.40.50.1820">
    <property type="entry name" value="alpha/beta hydrolase"/>
    <property type="match status" value="1"/>
</dbReference>
<evidence type="ECO:0000313" key="2">
    <source>
        <dbReference type="EMBL" id="CBH95693.1"/>
    </source>
</evidence>
<dbReference type="EMBL" id="CABM01000008">
    <property type="protein sequence ID" value="CBH95693.1"/>
    <property type="molecule type" value="Genomic_DNA"/>
</dbReference>
<gene>
    <name evidence="2" type="ORF">CARN2_1957</name>
</gene>
<dbReference type="InterPro" id="IPR029058">
    <property type="entry name" value="AB_hydrolase_fold"/>
</dbReference>
<dbReference type="AlphaFoldDB" id="E6PL92"/>
<dbReference type="Pfam" id="PF00561">
    <property type="entry name" value="Abhydrolase_1"/>
    <property type="match status" value="1"/>
</dbReference>
<proteinExistence type="predicted"/>
<sequence>MQCLVDGSAVHVEYTEPTVIAGAAAPIAIVLLHGAANDHRAWLQVAPGLARAGYAVYAPDLPAHGGSGGPLCTDVAQMAAWVLKLLDACGLERCALAGHSMGSLVALHAAGLAPQRIGHLALVGTAWPMRVAPALLDSAQNQPDIALRNMAMWSHKQQDGQPLQPELVQQTLALMQSVQAGCAQGNVLATDLAACNAYADAPDMAARVRAPVAFILGEHDRMTPTKATQRLREALPQARVTTLDAGHALMSEAPAAVVQALAALLAQAAEQR</sequence>